<feature type="transmembrane region" description="Helical" evidence="6">
    <location>
        <begin position="147"/>
        <end position="164"/>
    </location>
</feature>
<evidence type="ECO:0000256" key="2">
    <source>
        <dbReference type="ARBA" id="ARBA00008974"/>
    </source>
</evidence>
<feature type="transmembrane region" description="Helical" evidence="6">
    <location>
        <begin position="330"/>
        <end position="349"/>
    </location>
</feature>
<feature type="transmembrane region" description="Helical" evidence="6">
    <location>
        <begin position="29"/>
        <end position="49"/>
    </location>
</feature>
<accession>A0A9D1Y9A9</accession>
<dbReference type="Gene3D" id="1.10.4160.10">
    <property type="entry name" value="Hydantoin permease"/>
    <property type="match status" value="1"/>
</dbReference>
<keyword evidence="4 6" id="KW-1133">Transmembrane helix</keyword>
<feature type="transmembrane region" description="Helical" evidence="6">
    <location>
        <begin position="176"/>
        <end position="196"/>
    </location>
</feature>
<dbReference type="Proteomes" id="UP000823868">
    <property type="component" value="Unassembled WGS sequence"/>
</dbReference>
<comment type="caution">
    <text evidence="7">The sequence shown here is derived from an EMBL/GenBank/DDBJ whole genome shotgun (WGS) entry which is preliminary data.</text>
</comment>
<keyword evidence="3 6" id="KW-0812">Transmembrane</keyword>
<dbReference type="InterPro" id="IPR001248">
    <property type="entry name" value="Pur-cyt_permease"/>
</dbReference>
<dbReference type="PANTHER" id="PTHR30569">
    <property type="entry name" value="CYTOSINE TRANSPORTER CODB"/>
    <property type="match status" value="1"/>
</dbReference>
<name>A0A9D1Y9A9_9FIRM</name>
<comment type="similarity">
    <text evidence="2">Belongs to the purine-cytosine permease (2.A.39) family.</text>
</comment>
<feature type="transmembrane region" description="Helical" evidence="6">
    <location>
        <begin position="286"/>
        <end position="309"/>
    </location>
</feature>
<feature type="transmembrane region" description="Helical" evidence="6">
    <location>
        <begin position="216"/>
        <end position="237"/>
    </location>
</feature>
<feature type="transmembrane region" description="Helical" evidence="6">
    <location>
        <begin position="249"/>
        <end position="274"/>
    </location>
</feature>
<dbReference type="InterPro" id="IPR030191">
    <property type="entry name" value="CodB"/>
</dbReference>
<dbReference type="AlphaFoldDB" id="A0A9D1Y9A9"/>
<dbReference type="GO" id="GO:0005886">
    <property type="term" value="C:plasma membrane"/>
    <property type="evidence" value="ECO:0007669"/>
    <property type="project" value="TreeGrafter"/>
</dbReference>
<gene>
    <name evidence="7" type="ORF">H9841_07580</name>
</gene>
<dbReference type="EMBL" id="DXDX01000138">
    <property type="protein sequence ID" value="HIY21742.1"/>
    <property type="molecule type" value="Genomic_DNA"/>
</dbReference>
<feature type="transmembrane region" description="Helical" evidence="6">
    <location>
        <begin position="61"/>
        <end position="81"/>
    </location>
</feature>
<evidence type="ECO:0000313" key="8">
    <source>
        <dbReference type="Proteomes" id="UP000823868"/>
    </source>
</evidence>
<feature type="transmembrane region" description="Helical" evidence="6">
    <location>
        <begin position="355"/>
        <end position="381"/>
    </location>
</feature>
<keyword evidence="5 6" id="KW-0472">Membrane</keyword>
<dbReference type="Pfam" id="PF02133">
    <property type="entry name" value="Transp_cyt_pur"/>
    <property type="match status" value="1"/>
</dbReference>
<feature type="transmembrane region" description="Helical" evidence="6">
    <location>
        <begin position="437"/>
        <end position="457"/>
    </location>
</feature>
<dbReference type="PANTHER" id="PTHR30569:SF0">
    <property type="entry name" value="CYTOSINE PERMEASE"/>
    <property type="match status" value="1"/>
</dbReference>
<evidence type="ECO:0000256" key="1">
    <source>
        <dbReference type="ARBA" id="ARBA00004141"/>
    </source>
</evidence>
<feature type="transmembrane region" description="Helical" evidence="6">
    <location>
        <begin position="93"/>
        <end position="116"/>
    </location>
</feature>
<organism evidence="7 8">
    <name type="scientific">Candidatus Flavonifractor merdigallinarum</name>
    <dbReference type="NCBI Taxonomy" id="2838589"/>
    <lineage>
        <taxon>Bacteria</taxon>
        <taxon>Bacillati</taxon>
        <taxon>Bacillota</taxon>
        <taxon>Clostridia</taxon>
        <taxon>Eubacteriales</taxon>
        <taxon>Oscillospiraceae</taxon>
        <taxon>Flavonifractor</taxon>
    </lineage>
</organism>
<evidence type="ECO:0000256" key="6">
    <source>
        <dbReference type="SAM" id="Phobius"/>
    </source>
</evidence>
<evidence type="ECO:0000256" key="4">
    <source>
        <dbReference type="ARBA" id="ARBA00022989"/>
    </source>
</evidence>
<sequence>MRGEKRHVEERVAKEALFGSLPVLSGERLYGFVDALLLLSGYCIATWSYTQGAYLATLVGFRQLLIGAFFGAILMLCVYQLPVILSVRYGIDIWVWLRSVFGGRGVMVMTVVIILVNYPWYAVCADLFASSMVRLAALMGWELPGAVHPLLGLFCVLLGTGMALRGPGAMTKVTRILVPLLLAVGVLVVVVGFRAVPFRAIWDYQPAERAGDSFSYLLSIEANFAFVITLVGGMAGVPRLVRSERAGFWAGVLGQGAAGSFFVVVGAVMAIAMGHVTGEMVEDPTLMLAVLAAPAMALCSLLLVAFANIGTQAVGAYLYGVMLKSAFRTASYRGIVLLLAVYAGGLVLWGGVVEYFSSFLTLSACIYAPLAALLFTDFFLVRRQRLALRSAYGLPGYTAYQYSGGFNWVGLGCVVAGVALSLAVYDPVGGVVRCEALFVLTPTGLSFLGTGALYGLLNCVPPIRRYLLQDREELTV</sequence>
<comment type="subcellular location">
    <subcellularLocation>
        <location evidence="1">Membrane</location>
        <topology evidence="1">Multi-pass membrane protein</topology>
    </subcellularLocation>
</comment>
<proteinExistence type="inferred from homology"/>
<evidence type="ECO:0000256" key="3">
    <source>
        <dbReference type="ARBA" id="ARBA00022692"/>
    </source>
</evidence>
<feature type="transmembrane region" description="Helical" evidence="6">
    <location>
        <begin position="402"/>
        <end position="425"/>
    </location>
</feature>
<dbReference type="GO" id="GO:0015209">
    <property type="term" value="F:cytosine transmembrane transporter activity"/>
    <property type="evidence" value="ECO:0007669"/>
    <property type="project" value="InterPro"/>
</dbReference>
<protein>
    <submittedName>
        <fullName evidence="7">Cytosine permease</fullName>
    </submittedName>
</protein>
<evidence type="ECO:0000256" key="5">
    <source>
        <dbReference type="ARBA" id="ARBA00023136"/>
    </source>
</evidence>
<reference evidence="7" key="1">
    <citation type="journal article" date="2021" name="PeerJ">
        <title>Extensive microbial diversity within the chicken gut microbiome revealed by metagenomics and culture.</title>
        <authorList>
            <person name="Gilroy R."/>
            <person name="Ravi A."/>
            <person name="Getino M."/>
            <person name="Pursley I."/>
            <person name="Horton D.L."/>
            <person name="Alikhan N.F."/>
            <person name="Baker D."/>
            <person name="Gharbi K."/>
            <person name="Hall N."/>
            <person name="Watson M."/>
            <person name="Adriaenssens E.M."/>
            <person name="Foster-Nyarko E."/>
            <person name="Jarju S."/>
            <person name="Secka A."/>
            <person name="Antonio M."/>
            <person name="Oren A."/>
            <person name="Chaudhuri R.R."/>
            <person name="La Ragione R."/>
            <person name="Hildebrand F."/>
            <person name="Pallen M.J."/>
        </authorList>
    </citation>
    <scope>NUCLEOTIDE SEQUENCE</scope>
    <source>
        <strain evidence="7">ChiBcec16_6824</strain>
    </source>
</reference>
<evidence type="ECO:0000313" key="7">
    <source>
        <dbReference type="EMBL" id="HIY21742.1"/>
    </source>
</evidence>
<reference evidence="7" key="2">
    <citation type="submission" date="2021-04" db="EMBL/GenBank/DDBJ databases">
        <authorList>
            <person name="Gilroy R."/>
        </authorList>
    </citation>
    <scope>NUCLEOTIDE SEQUENCE</scope>
    <source>
        <strain evidence="7">ChiBcec16_6824</strain>
    </source>
</reference>